<gene>
    <name evidence="3" type="ordered locus">Turpa_1539</name>
</gene>
<feature type="domain" description="Double zinc ribbon" evidence="2">
    <location>
        <begin position="8"/>
        <end position="39"/>
    </location>
</feature>
<dbReference type="RefSeq" id="WP_014802698.1">
    <property type="nucleotide sequence ID" value="NC_018020.1"/>
</dbReference>
<keyword evidence="4" id="KW-1185">Reference proteome</keyword>
<dbReference type="Pfam" id="PF18912">
    <property type="entry name" value="DZR_2"/>
    <property type="match status" value="1"/>
</dbReference>
<dbReference type="Gene3D" id="3.40.50.2020">
    <property type="match status" value="1"/>
</dbReference>
<evidence type="ECO:0000313" key="3">
    <source>
        <dbReference type="EMBL" id="AFM12187.1"/>
    </source>
</evidence>
<sequence>MRLFSAALEQLFPESCLHCRRQVAVRGLLCEACAKTLRRYDAASASHGGFSRHHALYYEGAAKDLFAAAKFSNRRRALHELVPWAATGLQNLIAPESCFVEMPSSRPFLHRLVSRLLPNTSTVRSVFAFERSKTPGQNKLLKEAERFRRIAETLKLNVKLVPPAKVYILCDDVFTTGATLGHAAWLLQTALSLQPEQIHLWTLMYRERLFEDSTD</sequence>
<dbReference type="InterPro" id="IPR029057">
    <property type="entry name" value="PRTase-like"/>
</dbReference>
<dbReference type="KEGG" id="tpx:Turpa_1539"/>
<dbReference type="Proteomes" id="UP000006048">
    <property type="component" value="Chromosome"/>
</dbReference>
<evidence type="ECO:0000256" key="1">
    <source>
        <dbReference type="ARBA" id="ARBA00008007"/>
    </source>
</evidence>
<dbReference type="PANTHER" id="PTHR47505:SF1">
    <property type="entry name" value="DNA UTILIZATION PROTEIN YHGH"/>
    <property type="match status" value="1"/>
</dbReference>
<dbReference type="SUPFAM" id="SSF53271">
    <property type="entry name" value="PRTase-like"/>
    <property type="match status" value="1"/>
</dbReference>
<accession>I4B4I0</accession>
<proteinExistence type="inferred from homology"/>
<evidence type="ECO:0000259" key="2">
    <source>
        <dbReference type="Pfam" id="PF18912"/>
    </source>
</evidence>
<protein>
    <recommendedName>
        <fullName evidence="2">Double zinc ribbon domain-containing protein</fullName>
    </recommendedName>
</protein>
<name>I4B4I0_TURPD</name>
<dbReference type="AlphaFoldDB" id="I4B4I0"/>
<dbReference type="InterPro" id="IPR000836">
    <property type="entry name" value="PRTase_dom"/>
</dbReference>
<dbReference type="HOGENOM" id="CLU_1282751_0_0_12"/>
<dbReference type="PANTHER" id="PTHR47505">
    <property type="entry name" value="DNA UTILIZATION PROTEIN YHGH"/>
    <property type="match status" value="1"/>
</dbReference>
<dbReference type="EMBL" id="CP002959">
    <property type="protein sequence ID" value="AFM12187.1"/>
    <property type="molecule type" value="Genomic_DNA"/>
</dbReference>
<reference evidence="3 4" key="1">
    <citation type="submission" date="2012-06" db="EMBL/GenBank/DDBJ databases">
        <title>The complete chromosome of genome of Turneriella parva DSM 21527.</title>
        <authorList>
            <consortium name="US DOE Joint Genome Institute (JGI-PGF)"/>
            <person name="Lucas S."/>
            <person name="Han J."/>
            <person name="Lapidus A."/>
            <person name="Bruce D."/>
            <person name="Goodwin L."/>
            <person name="Pitluck S."/>
            <person name="Peters L."/>
            <person name="Kyrpides N."/>
            <person name="Mavromatis K."/>
            <person name="Ivanova N."/>
            <person name="Mikhailova N."/>
            <person name="Chertkov O."/>
            <person name="Detter J.C."/>
            <person name="Tapia R."/>
            <person name="Han C."/>
            <person name="Land M."/>
            <person name="Hauser L."/>
            <person name="Markowitz V."/>
            <person name="Cheng J.-F."/>
            <person name="Hugenholtz P."/>
            <person name="Woyke T."/>
            <person name="Wu D."/>
            <person name="Gronow S."/>
            <person name="Wellnitz S."/>
            <person name="Brambilla E."/>
            <person name="Klenk H.-P."/>
            <person name="Eisen J.A."/>
        </authorList>
    </citation>
    <scope>NUCLEOTIDE SEQUENCE [LARGE SCALE GENOMIC DNA]</scope>
    <source>
        <strain evidence="4">ATCC BAA-1111 / DSM 21527 / NCTC 11395 / H</strain>
    </source>
</reference>
<dbReference type="OrthoDB" id="9779910at2"/>
<dbReference type="InterPro" id="IPR051910">
    <property type="entry name" value="ComF/GntX_DNA_util-trans"/>
</dbReference>
<comment type="similarity">
    <text evidence="1">Belongs to the ComF/GntX family.</text>
</comment>
<organism evidence="3 4">
    <name type="scientific">Turneriella parva (strain ATCC BAA-1111 / DSM 21527 / NCTC 11395 / H)</name>
    <name type="common">Leptospira parva</name>
    <dbReference type="NCBI Taxonomy" id="869212"/>
    <lineage>
        <taxon>Bacteria</taxon>
        <taxon>Pseudomonadati</taxon>
        <taxon>Spirochaetota</taxon>
        <taxon>Spirochaetia</taxon>
        <taxon>Leptospirales</taxon>
        <taxon>Leptospiraceae</taxon>
        <taxon>Turneriella</taxon>
    </lineage>
</organism>
<evidence type="ECO:0000313" key="4">
    <source>
        <dbReference type="Proteomes" id="UP000006048"/>
    </source>
</evidence>
<dbReference type="InterPro" id="IPR044005">
    <property type="entry name" value="DZR_2"/>
</dbReference>
<dbReference type="CDD" id="cd06223">
    <property type="entry name" value="PRTases_typeI"/>
    <property type="match status" value="1"/>
</dbReference>
<dbReference type="STRING" id="869212.Turpa_1539"/>